<protein>
    <submittedName>
        <fullName evidence="14">DUF1211 domain-containing protein</fullName>
    </submittedName>
</protein>
<keyword evidence="9" id="KW-0406">Ion transport</keyword>
<comment type="subcellular location">
    <subcellularLocation>
        <location evidence="1">Membrane</location>
        <topology evidence="1">Multi-pass membrane protein</topology>
    </subcellularLocation>
</comment>
<comment type="catalytic activity">
    <reaction evidence="12">
        <text>K(+)(in) = K(+)(out)</text>
        <dbReference type="Rhea" id="RHEA:29463"/>
        <dbReference type="ChEBI" id="CHEBI:29103"/>
    </reaction>
</comment>
<evidence type="ECO:0000256" key="9">
    <source>
        <dbReference type="ARBA" id="ARBA00023065"/>
    </source>
</evidence>
<evidence type="ECO:0000313" key="14">
    <source>
        <dbReference type="EMBL" id="RYB94071.1"/>
    </source>
</evidence>
<evidence type="ECO:0000256" key="11">
    <source>
        <dbReference type="ARBA" id="ARBA00023303"/>
    </source>
</evidence>
<keyword evidence="5 13" id="KW-0812">Transmembrane</keyword>
<organism evidence="14 15">
    <name type="scientific">Nocardioides oleivorans</name>
    <dbReference type="NCBI Taxonomy" id="273676"/>
    <lineage>
        <taxon>Bacteria</taxon>
        <taxon>Bacillati</taxon>
        <taxon>Actinomycetota</taxon>
        <taxon>Actinomycetes</taxon>
        <taxon>Propionibacteriales</taxon>
        <taxon>Nocardioidaceae</taxon>
        <taxon>Nocardioides</taxon>
    </lineage>
</organism>
<dbReference type="GO" id="GO:0015252">
    <property type="term" value="F:proton channel activity"/>
    <property type="evidence" value="ECO:0007669"/>
    <property type="project" value="InterPro"/>
</dbReference>
<keyword evidence="8 13" id="KW-1133">Transmembrane helix</keyword>
<evidence type="ECO:0000256" key="2">
    <source>
        <dbReference type="ARBA" id="ARBA00006920"/>
    </source>
</evidence>
<comment type="caution">
    <text evidence="14">The sequence shown here is derived from an EMBL/GenBank/DDBJ whole genome shotgun (WGS) entry which is preliminary data.</text>
</comment>
<feature type="transmembrane region" description="Helical" evidence="13">
    <location>
        <begin position="163"/>
        <end position="183"/>
    </location>
</feature>
<evidence type="ECO:0000256" key="1">
    <source>
        <dbReference type="ARBA" id="ARBA00004141"/>
    </source>
</evidence>
<dbReference type="GO" id="GO:0016020">
    <property type="term" value="C:membrane"/>
    <property type="evidence" value="ECO:0007669"/>
    <property type="project" value="UniProtKB-SubCell"/>
</dbReference>
<accession>A0A4Q2RXS0</accession>
<keyword evidence="11" id="KW-0407">Ion channel</keyword>
<dbReference type="EMBL" id="SDWT01000001">
    <property type="protein sequence ID" value="RYB94071.1"/>
    <property type="molecule type" value="Genomic_DNA"/>
</dbReference>
<evidence type="ECO:0000256" key="12">
    <source>
        <dbReference type="ARBA" id="ARBA00034430"/>
    </source>
</evidence>
<evidence type="ECO:0000256" key="6">
    <source>
        <dbReference type="ARBA" id="ARBA00022826"/>
    </source>
</evidence>
<dbReference type="PANTHER" id="PTHR31462">
    <property type="entry name" value="ENDOSOMAL/LYSOSOMAL POTASSIUM CHANNEL TMEM175"/>
    <property type="match status" value="1"/>
</dbReference>
<keyword evidence="7" id="KW-0630">Potassium</keyword>
<dbReference type="AlphaFoldDB" id="A0A4Q2RXS0"/>
<keyword evidence="6" id="KW-0631">Potassium channel</keyword>
<feature type="transmembrane region" description="Helical" evidence="13">
    <location>
        <begin position="203"/>
        <end position="236"/>
    </location>
</feature>
<keyword evidence="4" id="KW-0633">Potassium transport</keyword>
<evidence type="ECO:0000313" key="15">
    <source>
        <dbReference type="Proteomes" id="UP000294071"/>
    </source>
</evidence>
<dbReference type="GO" id="GO:0005267">
    <property type="term" value="F:potassium channel activity"/>
    <property type="evidence" value="ECO:0007669"/>
    <property type="project" value="UniProtKB-KW"/>
</dbReference>
<sequence length="246" mass="27007">MSAPVVMGTRCRAASHHFYEHARADPTTSLHECAARSPYRDVMAGDEVVEHRSAERLTFFTDAVVAIAMTLLVLPLTEAVSETASEGLSTADYLRDHSDQLFAFALSFAIISTFWRAHHRLFEHVAAYSQPLMLLNIVWMFTIVWLPVPTALAGSLETDRPQLALYIGSMLANALVSVALHVVLRRNPALWVADNPPNSSGTYGLLTFAVLLTLALVIALVLPGVGYLSLLVLVLSGPIERLLFRR</sequence>
<reference evidence="14 15" key="1">
    <citation type="submission" date="2019-01" db="EMBL/GenBank/DDBJ databases">
        <title>Novel species of Nocardioides.</title>
        <authorList>
            <person name="Liu Q."/>
            <person name="Xin Y.-H."/>
        </authorList>
    </citation>
    <scope>NUCLEOTIDE SEQUENCE [LARGE SCALE GENOMIC DNA]</scope>
    <source>
        <strain evidence="14 15">CGMCC 4.6882</strain>
    </source>
</reference>
<keyword evidence="15" id="KW-1185">Reference proteome</keyword>
<dbReference type="Proteomes" id="UP000294071">
    <property type="component" value="Unassembled WGS sequence"/>
</dbReference>
<keyword evidence="10 13" id="KW-0472">Membrane</keyword>
<gene>
    <name evidence="14" type="ORF">EUA93_06735</name>
</gene>
<dbReference type="OrthoDB" id="7626281at2"/>
<feature type="transmembrane region" description="Helical" evidence="13">
    <location>
        <begin position="59"/>
        <end position="80"/>
    </location>
</feature>
<comment type="similarity">
    <text evidence="2">Belongs to the TMEM175 family.</text>
</comment>
<evidence type="ECO:0000256" key="4">
    <source>
        <dbReference type="ARBA" id="ARBA00022538"/>
    </source>
</evidence>
<evidence type="ECO:0000256" key="10">
    <source>
        <dbReference type="ARBA" id="ARBA00023136"/>
    </source>
</evidence>
<proteinExistence type="inferred from homology"/>
<evidence type="ECO:0000256" key="13">
    <source>
        <dbReference type="SAM" id="Phobius"/>
    </source>
</evidence>
<evidence type="ECO:0000256" key="5">
    <source>
        <dbReference type="ARBA" id="ARBA00022692"/>
    </source>
</evidence>
<evidence type="ECO:0000256" key="8">
    <source>
        <dbReference type="ARBA" id="ARBA00022989"/>
    </source>
</evidence>
<dbReference type="InterPro" id="IPR010617">
    <property type="entry name" value="TMEM175-like"/>
</dbReference>
<keyword evidence="3" id="KW-0813">Transport</keyword>
<evidence type="ECO:0000256" key="7">
    <source>
        <dbReference type="ARBA" id="ARBA00022958"/>
    </source>
</evidence>
<dbReference type="PANTHER" id="PTHR31462:SF5">
    <property type="entry name" value="ENDOSOMAL_LYSOSOMAL PROTON CHANNEL TMEM175"/>
    <property type="match status" value="1"/>
</dbReference>
<feature type="transmembrane region" description="Helical" evidence="13">
    <location>
        <begin position="101"/>
        <end position="117"/>
    </location>
</feature>
<name>A0A4Q2RXS0_9ACTN</name>
<dbReference type="Pfam" id="PF06736">
    <property type="entry name" value="TMEM175"/>
    <property type="match status" value="1"/>
</dbReference>
<evidence type="ECO:0000256" key="3">
    <source>
        <dbReference type="ARBA" id="ARBA00022448"/>
    </source>
</evidence>